<dbReference type="AlphaFoldDB" id="A0A679G881"/>
<organism evidence="2 3">
    <name type="scientific">Metapseudomonas otitidis</name>
    <dbReference type="NCBI Taxonomy" id="319939"/>
    <lineage>
        <taxon>Bacteria</taxon>
        <taxon>Pseudomonadati</taxon>
        <taxon>Pseudomonadota</taxon>
        <taxon>Gammaproteobacteria</taxon>
        <taxon>Pseudomonadales</taxon>
        <taxon>Pseudomonadaceae</taxon>
        <taxon>Metapseudomonas</taxon>
    </lineage>
</organism>
<feature type="region of interest" description="Disordered" evidence="1">
    <location>
        <begin position="54"/>
        <end position="74"/>
    </location>
</feature>
<evidence type="ECO:0000313" key="2">
    <source>
        <dbReference type="EMBL" id="BCA26726.1"/>
    </source>
</evidence>
<protein>
    <submittedName>
        <fullName evidence="2">Uncharacterized protein</fullName>
    </submittedName>
</protein>
<evidence type="ECO:0000313" key="3">
    <source>
        <dbReference type="Proteomes" id="UP000501237"/>
    </source>
</evidence>
<name>A0A679G881_9GAMM</name>
<proteinExistence type="predicted"/>
<sequence>MFEALSTQSDNWSVPLDCQRIGRTDQVSGRRVATLGSIKLKRSHRNGAVCSRGCQPTKQHGQAFDHTHIVQAGD</sequence>
<dbReference type="KEGG" id="poj:PtoMrB4_07030"/>
<dbReference type="Proteomes" id="UP000501237">
    <property type="component" value="Chromosome"/>
</dbReference>
<gene>
    <name evidence="2" type="ORF">PtoMrB4_07030</name>
</gene>
<accession>A0A679G881</accession>
<dbReference type="EMBL" id="AP022642">
    <property type="protein sequence ID" value="BCA26726.1"/>
    <property type="molecule type" value="Genomic_DNA"/>
</dbReference>
<evidence type="ECO:0000256" key="1">
    <source>
        <dbReference type="SAM" id="MobiDB-lite"/>
    </source>
</evidence>
<reference evidence="2 3" key="1">
    <citation type="journal article" date="2020" name="Microbiol. Resour. Announc.">
        <title>Complete genome sequence of Pseudomonas otitidis strain MrB4, isolated from Lake Biwa in Japan.</title>
        <authorList>
            <person name="Miyazaki K."/>
            <person name="Hase E."/>
            <person name="Maruya T."/>
        </authorList>
    </citation>
    <scope>NUCLEOTIDE SEQUENCE [LARGE SCALE GENOMIC DNA]</scope>
    <source>
        <strain evidence="2 3">MrB4</strain>
    </source>
</reference>